<dbReference type="Pfam" id="PF00535">
    <property type="entry name" value="Glycos_transf_2"/>
    <property type="match status" value="1"/>
</dbReference>
<evidence type="ECO:0000256" key="1">
    <source>
        <dbReference type="SAM" id="Phobius"/>
    </source>
</evidence>
<dbReference type="AlphaFoldDB" id="A0A0G4K7C9"/>
<dbReference type="Proteomes" id="UP000043763">
    <property type="component" value="Unassembled WGS sequence"/>
</dbReference>
<keyword evidence="1" id="KW-1133">Transmembrane helix</keyword>
<sequence length="330" mass="38383">MLKFTIIIPHRVGENIEKTLEGVYLSNYPKENIEIFQAEGTHPTVQRNECIKQSLGDIVYFLDNDSIVSADNIKEANIIFESDEKIAIVGGPAIHQVNSLIEMYIDKCMRAYYAVGPIANRYRFDNNDVKEGSDRDVILCNLFVRRNVLFEAGLFNEDLYPNEENALIDKILSLGYKLIYNPKIIVQRPPRSNLKSYIKMLLNYGRGRFEQLFRDFNVKNLIFILPSLFANYILLLPIVLCAYYFSQLSILKFYFLPLLVYIIMTSLAGIVYSFSDKGIISKIRGIFIYPFMFFITHFFYGLGFFYGIVRIITKFKRVANFSIKKYKSFE</sequence>
<reference evidence="4" key="1">
    <citation type="submission" date="2015-04" db="EMBL/GenBank/DDBJ databases">
        <authorList>
            <person name="Mushtaq Mamoona"/>
        </authorList>
    </citation>
    <scope>NUCLEOTIDE SEQUENCE [LARGE SCALE GENOMIC DNA]</scope>
    <source>
        <strain evidence="4">AN4859/03</strain>
    </source>
</reference>
<evidence type="ECO:0000313" key="3">
    <source>
        <dbReference type="EMBL" id="CRF33635.1"/>
    </source>
</evidence>
<dbReference type="GO" id="GO:0016740">
    <property type="term" value="F:transferase activity"/>
    <property type="evidence" value="ECO:0007669"/>
    <property type="project" value="UniProtKB-KW"/>
</dbReference>
<dbReference type="SUPFAM" id="SSF53448">
    <property type="entry name" value="Nucleotide-diphospho-sugar transferases"/>
    <property type="match status" value="1"/>
</dbReference>
<proteinExistence type="predicted"/>
<protein>
    <submittedName>
        <fullName evidence="3">Glycosyltransferase</fullName>
    </submittedName>
</protein>
<feature type="transmembrane region" description="Helical" evidence="1">
    <location>
        <begin position="221"/>
        <end position="246"/>
    </location>
</feature>
<keyword evidence="4" id="KW-1185">Reference proteome</keyword>
<accession>A0A0G4K7C9</accession>
<keyword evidence="1" id="KW-0812">Transmembrane</keyword>
<keyword evidence="3" id="KW-0808">Transferase</keyword>
<dbReference type="Gene3D" id="3.90.550.10">
    <property type="entry name" value="Spore Coat Polysaccharide Biosynthesis Protein SpsA, Chain A"/>
    <property type="match status" value="1"/>
</dbReference>
<evidence type="ECO:0000313" key="4">
    <source>
        <dbReference type="Proteomes" id="UP000043763"/>
    </source>
</evidence>
<organism evidence="3 4">
    <name type="scientific">Brachyspira suanatina</name>
    <dbReference type="NCBI Taxonomy" id="381802"/>
    <lineage>
        <taxon>Bacteria</taxon>
        <taxon>Pseudomonadati</taxon>
        <taxon>Spirochaetota</taxon>
        <taxon>Spirochaetia</taxon>
        <taxon>Brachyspirales</taxon>
        <taxon>Brachyspiraceae</taxon>
        <taxon>Brachyspira</taxon>
    </lineage>
</organism>
<feature type="domain" description="Glycosyltransferase 2-like" evidence="2">
    <location>
        <begin position="32"/>
        <end position="149"/>
    </location>
</feature>
<dbReference type="RefSeq" id="WP_048594788.1">
    <property type="nucleotide sequence ID" value="NZ_CVLB01000001.1"/>
</dbReference>
<dbReference type="EMBL" id="CVLB01000001">
    <property type="protein sequence ID" value="CRF33635.1"/>
    <property type="molecule type" value="Genomic_DNA"/>
</dbReference>
<gene>
    <name evidence="3" type="ORF">BRSU_1570</name>
</gene>
<keyword evidence="1" id="KW-0472">Membrane</keyword>
<dbReference type="InterPro" id="IPR001173">
    <property type="entry name" value="Glyco_trans_2-like"/>
</dbReference>
<dbReference type="OrthoDB" id="5393884at2"/>
<evidence type="ECO:0000259" key="2">
    <source>
        <dbReference type="Pfam" id="PF00535"/>
    </source>
</evidence>
<feature type="transmembrane region" description="Helical" evidence="1">
    <location>
        <begin position="286"/>
        <end position="309"/>
    </location>
</feature>
<dbReference type="InterPro" id="IPR029044">
    <property type="entry name" value="Nucleotide-diphossugar_trans"/>
</dbReference>
<name>A0A0G4K7C9_9SPIR</name>
<feature type="transmembrane region" description="Helical" evidence="1">
    <location>
        <begin position="253"/>
        <end position="274"/>
    </location>
</feature>